<dbReference type="GeneID" id="18506523"/>
<dbReference type="KEGG" id="vg:18506523"/>
<sequence>MEELDNLRSTRREAHALRDGLDVYLRECRASRLANIQGMNDRAVRAAFDAGASVADIMRAYGTKDRHTILNSLKRTALAG</sequence>
<protein>
    <submittedName>
        <fullName evidence="1">Uncharacterized protein</fullName>
    </submittedName>
</protein>
<evidence type="ECO:0000313" key="1">
    <source>
        <dbReference type="EMBL" id="AGY47112.1"/>
    </source>
</evidence>
<dbReference type="Proteomes" id="UP000017651">
    <property type="component" value="Segment"/>
</dbReference>
<name>U5PX09_9CAUD</name>
<reference evidence="1 2" key="1">
    <citation type="journal article" date="2013" name="Genome Announc.">
        <title>Complete Genome of Clavibacter michiganensis subsp. sepedonicusis Siphophage CN1A.</title>
        <authorList>
            <person name="Kongari R.R."/>
            <person name="Yao G.W."/>
            <person name="Chamakura K.R."/>
            <person name="Kuty Everett G.F."/>
        </authorList>
    </citation>
    <scope>NUCLEOTIDE SEQUENCE [LARGE SCALE GENOMIC DNA]</scope>
</reference>
<evidence type="ECO:0000313" key="2">
    <source>
        <dbReference type="Proteomes" id="UP000017651"/>
    </source>
</evidence>
<dbReference type="EMBL" id="KF669650">
    <property type="protein sequence ID" value="AGY47112.1"/>
    <property type="molecule type" value="Genomic_DNA"/>
</dbReference>
<keyword evidence="2" id="KW-1185">Reference proteome</keyword>
<proteinExistence type="predicted"/>
<gene>
    <name evidence="1" type="ORF">CN1A_3</name>
</gene>
<organism evidence="1 2">
    <name type="scientific">Clavibacter phage CN1A</name>
    <dbReference type="NCBI Taxonomy" id="1406793"/>
    <lineage>
        <taxon>Viruses</taxon>
        <taxon>Duplodnaviria</taxon>
        <taxon>Heunggongvirae</taxon>
        <taxon>Uroviricota</taxon>
        <taxon>Caudoviricetes</taxon>
        <taxon>Cinunavirus</taxon>
        <taxon>Cinunavirus CN1A</taxon>
    </lineage>
</organism>
<accession>U5PX09</accession>
<dbReference type="RefSeq" id="YP_009004215.1">
    <property type="nucleotide sequence ID" value="NC_023549.1"/>
</dbReference>